<dbReference type="Proteomes" id="UP001470230">
    <property type="component" value="Unassembled WGS sequence"/>
</dbReference>
<feature type="compositionally biased region" description="Basic and acidic residues" evidence="3">
    <location>
        <begin position="260"/>
        <end position="279"/>
    </location>
</feature>
<organism evidence="4 5">
    <name type="scientific">Tritrichomonas musculus</name>
    <dbReference type="NCBI Taxonomy" id="1915356"/>
    <lineage>
        <taxon>Eukaryota</taxon>
        <taxon>Metamonada</taxon>
        <taxon>Parabasalia</taxon>
        <taxon>Tritrichomonadida</taxon>
        <taxon>Tritrichomonadidae</taxon>
        <taxon>Tritrichomonas</taxon>
    </lineage>
</organism>
<name>A0ABR2HDT5_9EUKA</name>
<dbReference type="EMBL" id="JAPFFF010000031">
    <property type="protein sequence ID" value="KAK8845214.1"/>
    <property type="molecule type" value="Genomic_DNA"/>
</dbReference>
<dbReference type="InterPro" id="IPR000704">
    <property type="entry name" value="Casein_kinase_II_reg-sub"/>
</dbReference>
<dbReference type="Gene3D" id="1.10.1820.10">
    <property type="entry name" value="protein kinase ck2 holoenzyme, chain C, domain 1"/>
    <property type="match status" value="1"/>
</dbReference>
<comment type="subunit">
    <text evidence="2">Tetramer of two alpha and two beta subunits.</text>
</comment>
<evidence type="ECO:0000256" key="1">
    <source>
        <dbReference type="ARBA" id="ARBA00006941"/>
    </source>
</evidence>
<evidence type="ECO:0000313" key="5">
    <source>
        <dbReference type="Proteomes" id="UP001470230"/>
    </source>
</evidence>
<keyword evidence="5" id="KW-1185">Reference proteome</keyword>
<dbReference type="SUPFAM" id="SSF57798">
    <property type="entry name" value="Casein kinase II beta subunit"/>
    <property type="match status" value="1"/>
</dbReference>
<dbReference type="InterPro" id="IPR016149">
    <property type="entry name" value="Casein_kin_II_reg-sub_N"/>
</dbReference>
<feature type="region of interest" description="Disordered" evidence="3">
    <location>
        <begin position="259"/>
        <end position="279"/>
    </location>
</feature>
<accession>A0ABR2HDT5</accession>
<comment type="caution">
    <text evidence="4">The sequence shown here is derived from an EMBL/GenBank/DDBJ whole genome shotgun (WGS) entry which is preliminary data.</text>
</comment>
<dbReference type="Pfam" id="PF01214">
    <property type="entry name" value="CK_II_beta"/>
    <property type="match status" value="1"/>
</dbReference>
<comment type="similarity">
    <text evidence="1 2">Belongs to the casein kinase 2 subunit beta family.</text>
</comment>
<evidence type="ECO:0000256" key="2">
    <source>
        <dbReference type="RuleBase" id="RU361268"/>
    </source>
</evidence>
<gene>
    <name evidence="4" type="ORF">M9Y10_021398</name>
</gene>
<evidence type="ECO:0000313" key="4">
    <source>
        <dbReference type="EMBL" id="KAK8845214.1"/>
    </source>
</evidence>
<dbReference type="PANTHER" id="PTHR11740">
    <property type="entry name" value="CASEIN KINASE II SUBUNIT BETA"/>
    <property type="match status" value="1"/>
</dbReference>
<proteinExistence type="inferred from homology"/>
<reference evidence="4 5" key="1">
    <citation type="submission" date="2024-04" db="EMBL/GenBank/DDBJ databases">
        <title>Tritrichomonas musculus Genome.</title>
        <authorList>
            <person name="Alves-Ferreira E."/>
            <person name="Grigg M."/>
            <person name="Lorenzi H."/>
            <person name="Galac M."/>
        </authorList>
    </citation>
    <scope>NUCLEOTIDE SEQUENCE [LARGE SCALE GENOMIC DNA]</scope>
    <source>
        <strain evidence="4 5">EAF2021</strain>
    </source>
</reference>
<dbReference type="SMART" id="SM01085">
    <property type="entry name" value="CK_II_beta"/>
    <property type="match status" value="1"/>
</dbReference>
<evidence type="ECO:0000256" key="3">
    <source>
        <dbReference type="SAM" id="MobiDB-lite"/>
    </source>
</evidence>
<feature type="region of interest" description="Disordered" evidence="3">
    <location>
        <begin position="1"/>
        <end position="38"/>
    </location>
</feature>
<dbReference type="Gene3D" id="2.20.25.20">
    <property type="match status" value="1"/>
</dbReference>
<dbReference type="PRINTS" id="PR00472">
    <property type="entry name" value="CASNKINASEII"/>
</dbReference>
<protein>
    <recommendedName>
        <fullName evidence="2">Casein kinase II subunit beta</fullName>
        <shortName evidence="2">CK II beta</shortName>
    </recommendedName>
</protein>
<sequence length="279" mass="33257">MDQEQKQNQEQKDDQLPKQEDKKSGEQQNDKRKAHKAEKLPKREIKYDGFTLYAYSGQEFPEHMGWISQFCRKEENKWYSKIRHDFATDSFYYYGFQNYIPNLALTKELICDQHSVYWDYLPDEDIKALHDQAKQLYGLIHSKWICTRYGLSEMKRKIKDGRYGYCPRLMCKSNNLMPVGTTLVPNRHSVKLYCSCCSDIYKPPKKFRIDGAHFGPAFPAILLITIPDFDNRRFFKQYPFKVYGFEIYSKYQLPGPRDSNNYKDEEYEPNIKIEDDVSK</sequence>
<dbReference type="PANTHER" id="PTHR11740:SF0">
    <property type="entry name" value="CASEIN KINASE II SUBUNIT BETA"/>
    <property type="match status" value="1"/>
</dbReference>
<dbReference type="InterPro" id="IPR035991">
    <property type="entry name" value="Casein_kinase_II_beta-like"/>
</dbReference>